<evidence type="ECO:0000256" key="13">
    <source>
        <dbReference type="ARBA" id="ARBA00045102"/>
    </source>
</evidence>
<evidence type="ECO:0000259" key="16">
    <source>
        <dbReference type="PROSITE" id="PS50919"/>
    </source>
</evidence>
<feature type="transmembrane region" description="Helical" evidence="14">
    <location>
        <begin position="491"/>
        <end position="510"/>
    </location>
</feature>
<dbReference type="Gene3D" id="2.80.10.50">
    <property type="match status" value="1"/>
</dbReference>
<keyword evidence="7 14" id="KW-0812">Transmembrane</keyword>
<feature type="transmembrane region" description="Helical" evidence="14">
    <location>
        <begin position="117"/>
        <end position="135"/>
    </location>
</feature>
<feature type="region of interest" description="Disordered" evidence="15">
    <location>
        <begin position="1"/>
        <end position="30"/>
    </location>
</feature>
<dbReference type="InterPro" id="IPR032421">
    <property type="entry name" value="PMT_4TMC"/>
</dbReference>
<evidence type="ECO:0000256" key="1">
    <source>
        <dbReference type="ARBA" id="ARBA00004477"/>
    </source>
</evidence>
<proteinExistence type="inferred from homology"/>
<evidence type="ECO:0000256" key="10">
    <source>
        <dbReference type="ARBA" id="ARBA00022989"/>
    </source>
</evidence>
<gene>
    <name evidence="17" type="ORF">BCR33DRAFT_715577</name>
</gene>
<evidence type="ECO:0000256" key="7">
    <source>
        <dbReference type="ARBA" id="ARBA00022692"/>
    </source>
</evidence>
<dbReference type="InterPro" id="IPR027005">
    <property type="entry name" value="PMT-like"/>
</dbReference>
<evidence type="ECO:0000256" key="6">
    <source>
        <dbReference type="ARBA" id="ARBA00022679"/>
    </source>
</evidence>
<keyword evidence="6 14" id="KW-0808">Transferase</keyword>
<dbReference type="PANTHER" id="PTHR10050">
    <property type="entry name" value="DOLICHYL-PHOSPHATE-MANNOSE--PROTEIN MANNOSYLTRANSFERASE"/>
    <property type="match status" value="1"/>
</dbReference>
<dbReference type="GO" id="GO:0005789">
    <property type="term" value="C:endoplasmic reticulum membrane"/>
    <property type="evidence" value="ECO:0007669"/>
    <property type="project" value="UniProtKB-SubCell"/>
</dbReference>
<reference evidence="17 18" key="1">
    <citation type="submission" date="2016-07" db="EMBL/GenBank/DDBJ databases">
        <title>Pervasive Adenine N6-methylation of Active Genes in Fungi.</title>
        <authorList>
            <consortium name="DOE Joint Genome Institute"/>
            <person name="Mondo S.J."/>
            <person name="Dannebaum R.O."/>
            <person name="Kuo R.C."/>
            <person name="Labutti K."/>
            <person name="Haridas S."/>
            <person name="Kuo A."/>
            <person name="Salamov A."/>
            <person name="Ahrendt S.R."/>
            <person name="Lipzen A."/>
            <person name="Sullivan W."/>
            <person name="Andreopoulos W.B."/>
            <person name="Clum A."/>
            <person name="Lindquist E."/>
            <person name="Daum C."/>
            <person name="Ramamoorthy G.K."/>
            <person name="Gryganskyi A."/>
            <person name="Culley D."/>
            <person name="Magnuson J.K."/>
            <person name="James T.Y."/>
            <person name="O'Malley M.A."/>
            <person name="Stajich J.E."/>
            <person name="Spatafora J.W."/>
            <person name="Visel A."/>
            <person name="Grigoriev I.V."/>
        </authorList>
    </citation>
    <scope>NUCLEOTIDE SEQUENCE [LARGE SCALE GENOMIC DNA]</scope>
    <source>
        <strain evidence="17 18">JEL800</strain>
    </source>
</reference>
<dbReference type="InterPro" id="IPR003342">
    <property type="entry name" value="ArnT-like_N"/>
</dbReference>
<keyword evidence="5 14" id="KW-0328">Glycosyltransferase</keyword>
<dbReference type="Pfam" id="PF02366">
    <property type="entry name" value="PMT"/>
    <property type="match status" value="1"/>
</dbReference>
<name>A0A1Y2CHL1_9FUNG</name>
<dbReference type="SUPFAM" id="SSF82109">
    <property type="entry name" value="MIR domain"/>
    <property type="match status" value="1"/>
</dbReference>
<evidence type="ECO:0000256" key="9">
    <source>
        <dbReference type="ARBA" id="ARBA00022824"/>
    </source>
</evidence>
<evidence type="ECO:0000313" key="17">
    <source>
        <dbReference type="EMBL" id="ORY46519.1"/>
    </source>
</evidence>
<comment type="function">
    <text evidence="14">Transfers mannose from Dol-P-mannose to Ser or Thr residues on proteins.</text>
</comment>
<accession>A0A1Y2CHL1</accession>
<evidence type="ECO:0000256" key="2">
    <source>
        <dbReference type="ARBA" id="ARBA00004922"/>
    </source>
</evidence>
<evidence type="ECO:0000313" key="18">
    <source>
        <dbReference type="Proteomes" id="UP000193642"/>
    </source>
</evidence>
<evidence type="ECO:0000256" key="4">
    <source>
        <dbReference type="ARBA" id="ARBA00012839"/>
    </source>
</evidence>
<keyword evidence="8" id="KW-0677">Repeat</keyword>
<feature type="transmembrane region" description="Helical" evidence="14">
    <location>
        <begin position="530"/>
        <end position="548"/>
    </location>
</feature>
<dbReference type="AlphaFoldDB" id="A0A1Y2CHL1"/>
<feature type="transmembrane region" description="Helical" evidence="14">
    <location>
        <begin position="36"/>
        <end position="54"/>
    </location>
</feature>
<organism evidence="17 18">
    <name type="scientific">Rhizoclosmatium globosum</name>
    <dbReference type="NCBI Taxonomy" id="329046"/>
    <lineage>
        <taxon>Eukaryota</taxon>
        <taxon>Fungi</taxon>
        <taxon>Fungi incertae sedis</taxon>
        <taxon>Chytridiomycota</taxon>
        <taxon>Chytridiomycota incertae sedis</taxon>
        <taxon>Chytridiomycetes</taxon>
        <taxon>Chytridiales</taxon>
        <taxon>Chytriomycetaceae</taxon>
        <taxon>Rhizoclosmatium</taxon>
    </lineage>
</organism>
<dbReference type="Pfam" id="PF02815">
    <property type="entry name" value="MIR"/>
    <property type="match status" value="1"/>
</dbReference>
<comment type="catalytic activity">
    <reaction evidence="13 14">
        <text>a di-trans,poly-cis-dolichyl beta-D-mannosyl phosphate + L-seryl-[protein] = 3-O-(alpha-D-mannosyl)-L-seryl-[protein] + a di-trans,poly-cis-dolichyl phosphate + H(+)</text>
        <dbReference type="Rhea" id="RHEA:17377"/>
        <dbReference type="Rhea" id="RHEA-COMP:9863"/>
        <dbReference type="Rhea" id="RHEA-COMP:13546"/>
        <dbReference type="Rhea" id="RHEA-COMP:19498"/>
        <dbReference type="Rhea" id="RHEA-COMP:19501"/>
        <dbReference type="ChEBI" id="CHEBI:15378"/>
        <dbReference type="ChEBI" id="CHEBI:29999"/>
        <dbReference type="ChEBI" id="CHEBI:57683"/>
        <dbReference type="ChEBI" id="CHEBI:58211"/>
        <dbReference type="ChEBI" id="CHEBI:137321"/>
        <dbReference type="EC" id="2.4.1.109"/>
    </reaction>
</comment>
<protein>
    <recommendedName>
        <fullName evidence="4 14">Dolichyl-phosphate-mannose--protein mannosyltransferase</fullName>
        <ecNumber evidence="4 14">2.4.1.109</ecNumber>
    </recommendedName>
</protein>
<sequence>MSKAASELRQRKPGEDKKAEEPQKKTKRPKKAQSSLPFYIAVLLTAAAVFTRLYKLGFADFVDEAHFGKFASFYIRREFYHDVHPPLGKMLCTFLALMVMLDVSLMSISRFILLDSLLLFFTSLSTYCLVVFRNYQKTEPLSYRWHIWMAFTGASIGACLSVKWVGLFVIALVNTLEDLWDMLGDLKMPVNCPLNYLPMAVYVSSFWIHFTILNRSGEGDAQMSCLLHSHVQKYPPGASGSEQQQITCYHHKDVNNNCEAMPEEGLMHEQTKKMLHSHALPAPMTKAQYEVSGYGRVDLDDPNDLWVVEIVKDERPKDTKKPREVRSMTTRFALRHDKLGCLLHSGDGINYPEWGSSRLNLNGNLWNVEQHWNELLPPGGAADYPKSFLRDFIDLNIAMWTSNNALTPDPTKEPDALTSKPLQWPFMEVGLRMCGWGDHETKFYLLGNPVVWIGSTLSLFVFGLVCCVYMVRSQRRCNDWKDPAEFDDFVFAGKVGVLGWFLHYFPFFIMGRVMYLHHYFPALISQSSCLHFYFAGLCAAVTGVFIYYQDFVFGMTGPASQWKDRQWRKSWNIY</sequence>
<dbReference type="STRING" id="329046.A0A1Y2CHL1"/>
<dbReference type="InterPro" id="IPR036300">
    <property type="entry name" value="MIR_dom_sf"/>
</dbReference>
<feature type="compositionally biased region" description="Basic and acidic residues" evidence="15">
    <location>
        <begin position="1"/>
        <end position="24"/>
    </location>
</feature>
<keyword evidence="10 14" id="KW-1133">Transmembrane helix</keyword>
<dbReference type="EC" id="2.4.1.109" evidence="4 14"/>
<feature type="transmembrane region" description="Helical" evidence="14">
    <location>
        <begin position="194"/>
        <end position="213"/>
    </location>
</feature>
<evidence type="ECO:0000256" key="8">
    <source>
        <dbReference type="ARBA" id="ARBA00022737"/>
    </source>
</evidence>
<feature type="transmembrane region" description="Helical" evidence="14">
    <location>
        <begin position="450"/>
        <end position="471"/>
    </location>
</feature>
<dbReference type="GO" id="GO:0004169">
    <property type="term" value="F:dolichyl-phosphate-mannose-protein mannosyltransferase activity"/>
    <property type="evidence" value="ECO:0007669"/>
    <property type="project" value="UniProtKB-UniRule"/>
</dbReference>
<evidence type="ECO:0000256" key="15">
    <source>
        <dbReference type="SAM" id="MobiDB-lite"/>
    </source>
</evidence>
<dbReference type="PANTHER" id="PTHR10050:SF46">
    <property type="entry name" value="PROTEIN O-MANNOSYL-TRANSFERASE 2"/>
    <property type="match status" value="1"/>
</dbReference>
<dbReference type="PROSITE" id="PS50919">
    <property type="entry name" value="MIR"/>
    <property type="match status" value="1"/>
</dbReference>
<comment type="subcellular location">
    <subcellularLocation>
        <location evidence="1 14">Endoplasmic reticulum membrane</location>
        <topology evidence="1 14">Multi-pass membrane protein</topology>
    </subcellularLocation>
</comment>
<dbReference type="EMBL" id="MCGO01000016">
    <property type="protein sequence ID" value="ORY46519.1"/>
    <property type="molecule type" value="Genomic_DNA"/>
</dbReference>
<dbReference type="InterPro" id="IPR016093">
    <property type="entry name" value="MIR_motif"/>
</dbReference>
<comment type="similarity">
    <text evidence="3 14">Belongs to the glycosyltransferase 39 family.</text>
</comment>
<comment type="catalytic activity">
    <reaction evidence="12 14">
        <text>a di-trans,poly-cis-dolichyl beta-D-mannosyl phosphate + L-threonyl-[protein] = 3-O-(alpha-D-mannosyl)-L-threonyl-[protein] + a di-trans,poly-cis-dolichyl phosphate + H(+)</text>
        <dbReference type="Rhea" id="RHEA:53396"/>
        <dbReference type="Rhea" id="RHEA-COMP:11060"/>
        <dbReference type="Rhea" id="RHEA-COMP:13547"/>
        <dbReference type="Rhea" id="RHEA-COMP:19498"/>
        <dbReference type="Rhea" id="RHEA-COMP:19501"/>
        <dbReference type="ChEBI" id="CHEBI:15378"/>
        <dbReference type="ChEBI" id="CHEBI:30013"/>
        <dbReference type="ChEBI" id="CHEBI:57683"/>
        <dbReference type="ChEBI" id="CHEBI:58211"/>
        <dbReference type="ChEBI" id="CHEBI:137323"/>
        <dbReference type="EC" id="2.4.1.109"/>
    </reaction>
</comment>
<keyword evidence="18" id="KW-1185">Reference proteome</keyword>
<dbReference type="Proteomes" id="UP000193642">
    <property type="component" value="Unassembled WGS sequence"/>
</dbReference>
<evidence type="ECO:0000256" key="11">
    <source>
        <dbReference type="ARBA" id="ARBA00023136"/>
    </source>
</evidence>
<evidence type="ECO:0000256" key="12">
    <source>
        <dbReference type="ARBA" id="ARBA00045085"/>
    </source>
</evidence>
<evidence type="ECO:0000256" key="5">
    <source>
        <dbReference type="ARBA" id="ARBA00022676"/>
    </source>
</evidence>
<comment type="pathway">
    <text evidence="2 14">Protein modification; protein glycosylation.</text>
</comment>
<dbReference type="OrthoDB" id="292747at2759"/>
<evidence type="ECO:0000256" key="3">
    <source>
        <dbReference type="ARBA" id="ARBA00007222"/>
    </source>
</evidence>
<comment type="caution">
    <text evidence="17">The sequence shown here is derived from an EMBL/GenBank/DDBJ whole genome shotgun (WGS) entry which is preliminary data.</text>
</comment>
<keyword evidence="11 14" id="KW-0472">Membrane</keyword>
<evidence type="ECO:0000256" key="14">
    <source>
        <dbReference type="RuleBase" id="RU367007"/>
    </source>
</evidence>
<dbReference type="UniPathway" id="UPA00378"/>
<dbReference type="Pfam" id="PF16192">
    <property type="entry name" value="PMT_4TMC"/>
    <property type="match status" value="1"/>
</dbReference>
<keyword evidence="9 14" id="KW-0256">Endoplasmic reticulum</keyword>
<feature type="domain" description="MIR" evidence="16">
    <location>
        <begin position="255"/>
        <end position="311"/>
    </location>
</feature>
<feature type="transmembrane region" description="Helical" evidence="14">
    <location>
        <begin position="147"/>
        <end position="173"/>
    </location>
</feature>